<dbReference type="Pfam" id="PF02873">
    <property type="entry name" value="MurB_C"/>
    <property type="match status" value="1"/>
</dbReference>
<evidence type="ECO:0000256" key="4">
    <source>
        <dbReference type="ARBA" id="ARBA00004752"/>
    </source>
</evidence>
<feature type="active site" evidence="16">
    <location>
        <position position="236"/>
    </location>
</feature>
<dbReference type="InterPro" id="IPR036318">
    <property type="entry name" value="FAD-bd_PCMH-like_sf"/>
</dbReference>
<evidence type="ECO:0000256" key="3">
    <source>
        <dbReference type="ARBA" id="ARBA00004496"/>
    </source>
</evidence>
<dbReference type="GO" id="GO:0008360">
    <property type="term" value="P:regulation of cell shape"/>
    <property type="evidence" value="ECO:0007669"/>
    <property type="project" value="UniProtKB-KW"/>
</dbReference>
<keyword evidence="6 16" id="KW-0132">Cell division</keyword>
<dbReference type="GO" id="GO:0009252">
    <property type="term" value="P:peptidoglycan biosynthetic process"/>
    <property type="evidence" value="ECO:0007669"/>
    <property type="project" value="UniProtKB-UniRule"/>
</dbReference>
<dbReference type="NCBIfam" id="NF000755">
    <property type="entry name" value="PRK00046.1"/>
    <property type="match status" value="1"/>
</dbReference>
<keyword evidence="12 16" id="KW-0560">Oxidoreductase</keyword>
<comment type="cofactor">
    <cofactor evidence="1 16">
        <name>FAD</name>
        <dbReference type="ChEBI" id="CHEBI:57692"/>
    </cofactor>
</comment>
<keyword evidence="11 16" id="KW-0573">Peptidoglycan synthesis</keyword>
<dbReference type="PROSITE" id="PS51387">
    <property type="entry name" value="FAD_PCMH"/>
    <property type="match status" value="1"/>
</dbReference>
<evidence type="ECO:0000313" key="18">
    <source>
        <dbReference type="EMBL" id="AXA36275.1"/>
    </source>
</evidence>
<organism evidence="18 19">
    <name type="scientific">Sumerlaea chitinivorans</name>
    <dbReference type="NCBI Taxonomy" id="2250252"/>
    <lineage>
        <taxon>Bacteria</taxon>
        <taxon>Candidatus Sumerlaeota</taxon>
        <taxon>Candidatus Sumerlaeia</taxon>
        <taxon>Candidatus Sumerlaeales</taxon>
        <taxon>Candidatus Sumerlaeaceae</taxon>
        <taxon>Candidatus Sumerlaea</taxon>
    </lineage>
</organism>
<comment type="function">
    <text evidence="2 16">Cell wall formation.</text>
</comment>
<evidence type="ECO:0000256" key="15">
    <source>
        <dbReference type="ARBA" id="ARBA00048914"/>
    </source>
</evidence>
<dbReference type="Pfam" id="PF01565">
    <property type="entry name" value="FAD_binding_4"/>
    <property type="match status" value="1"/>
</dbReference>
<keyword evidence="9 16" id="KW-0521">NADP</keyword>
<dbReference type="AlphaFoldDB" id="A0A2Z4Y7A2"/>
<keyword evidence="13 16" id="KW-0131">Cell cycle</keyword>
<dbReference type="UniPathway" id="UPA00219"/>
<comment type="pathway">
    <text evidence="4 16">Cell wall biogenesis; peptidoglycan biosynthesis.</text>
</comment>
<dbReference type="Gene3D" id="3.90.78.10">
    <property type="entry name" value="UDP-N-acetylenolpyruvoylglucosamine reductase, C-terminal domain"/>
    <property type="match status" value="1"/>
</dbReference>
<dbReference type="InterPro" id="IPR016169">
    <property type="entry name" value="FAD-bd_PCMH_sub2"/>
</dbReference>
<dbReference type="Gene3D" id="3.30.43.10">
    <property type="entry name" value="Uridine Diphospho-n-acetylenolpyruvylglucosamine Reductase, domain 2"/>
    <property type="match status" value="1"/>
</dbReference>
<evidence type="ECO:0000256" key="9">
    <source>
        <dbReference type="ARBA" id="ARBA00022857"/>
    </source>
</evidence>
<keyword evidence="14 16" id="KW-0961">Cell wall biogenesis/degradation</keyword>
<dbReference type="InterPro" id="IPR036635">
    <property type="entry name" value="MurB_C_sf"/>
</dbReference>
<keyword evidence="10 16" id="KW-0133">Cell shape</keyword>
<dbReference type="KEGG" id="schv:BRCON_1498"/>
<evidence type="ECO:0000256" key="6">
    <source>
        <dbReference type="ARBA" id="ARBA00022618"/>
    </source>
</evidence>
<evidence type="ECO:0000256" key="14">
    <source>
        <dbReference type="ARBA" id="ARBA00023316"/>
    </source>
</evidence>
<proteinExistence type="inferred from homology"/>
<dbReference type="NCBIfam" id="TIGR00179">
    <property type="entry name" value="murB"/>
    <property type="match status" value="1"/>
</dbReference>
<dbReference type="PANTHER" id="PTHR21071:SF4">
    <property type="entry name" value="UDP-N-ACETYLENOLPYRUVOYLGLUCOSAMINE REDUCTASE"/>
    <property type="match status" value="1"/>
</dbReference>
<keyword evidence="5 16" id="KW-0963">Cytoplasm</keyword>
<comment type="subcellular location">
    <subcellularLocation>
        <location evidence="3 16">Cytoplasm</location>
    </subcellularLocation>
</comment>
<dbReference type="GO" id="GO:0008762">
    <property type="term" value="F:UDP-N-acetylmuramate dehydrogenase activity"/>
    <property type="evidence" value="ECO:0007669"/>
    <property type="project" value="UniProtKB-UniRule"/>
</dbReference>
<dbReference type="Proteomes" id="UP000262583">
    <property type="component" value="Chromosome"/>
</dbReference>
<dbReference type="EC" id="1.3.1.98" evidence="16"/>
<evidence type="ECO:0000256" key="13">
    <source>
        <dbReference type="ARBA" id="ARBA00023306"/>
    </source>
</evidence>
<evidence type="ECO:0000256" key="11">
    <source>
        <dbReference type="ARBA" id="ARBA00022984"/>
    </source>
</evidence>
<evidence type="ECO:0000256" key="7">
    <source>
        <dbReference type="ARBA" id="ARBA00022630"/>
    </source>
</evidence>
<dbReference type="InterPro" id="IPR011601">
    <property type="entry name" value="MurB_C"/>
</dbReference>
<dbReference type="GO" id="GO:0071555">
    <property type="term" value="P:cell wall organization"/>
    <property type="evidence" value="ECO:0007669"/>
    <property type="project" value="UniProtKB-KW"/>
</dbReference>
<dbReference type="InterPro" id="IPR016167">
    <property type="entry name" value="FAD-bd_PCMH_sub1"/>
</dbReference>
<dbReference type="Gene3D" id="3.30.465.10">
    <property type="match status" value="1"/>
</dbReference>
<comment type="similarity">
    <text evidence="16">Belongs to the MurB family.</text>
</comment>
<dbReference type="InterPro" id="IPR003170">
    <property type="entry name" value="MurB"/>
</dbReference>
<feature type="domain" description="FAD-binding PCMH-type" evidence="17">
    <location>
        <begin position="88"/>
        <end position="260"/>
    </location>
</feature>
<sequence length="438" mass="48149">MLSDGGLSCASVFSAKQAKEPPHPPQVLSLAGIRKNEIDRSHSLVAPSCLTFKCEFRIHKFVDPQKTDIPTEDRIIHDHPLQANTTLGVGGPARYYLPVTTVGQLKGAVDWARQQGIPFVVLAGGSNVVIADDGVEGLVVHLQIKGREVHIQGEDVFLRVQAGEHWDYVVEYAVANGWAGIECLSGIPGSVGATPIQNVGAYGQQVSDTIATVEVLDLFTKKIVSFSNSDCGFGYRTSRFRTTDWGRYVVTSVTYRLQKDGRPIVRYPELAQFLQDRRFEHPTLAQVRGAVRTLRQRKAMLYDPNEVNSHSCGSFFVNPVLSQSEYEQFLERARQANLLGPQETPPTFALESGDYKISAAWLIERAGFRRGSRLGRAGISERHALALINLGGAKSRDIIALAQLIQTQVHDKFGIELHPEPIFIGFAQPPLAGAKCLP</sequence>
<dbReference type="InterPro" id="IPR006094">
    <property type="entry name" value="Oxid_FAD_bind_N"/>
</dbReference>
<dbReference type="GO" id="GO:0071949">
    <property type="term" value="F:FAD binding"/>
    <property type="evidence" value="ECO:0007669"/>
    <property type="project" value="InterPro"/>
</dbReference>
<protein>
    <recommendedName>
        <fullName evidence="16">UDP-N-acetylenolpyruvoylglucosamine reductase</fullName>
        <ecNumber evidence="16">1.3.1.98</ecNumber>
    </recommendedName>
    <alternativeName>
        <fullName evidence="16">UDP-N-acetylmuramate dehydrogenase</fullName>
    </alternativeName>
</protein>
<evidence type="ECO:0000256" key="10">
    <source>
        <dbReference type="ARBA" id="ARBA00022960"/>
    </source>
</evidence>
<feature type="active site" description="Proton donor" evidence="16">
    <location>
        <position position="314"/>
    </location>
</feature>
<dbReference type="HAMAP" id="MF_00037">
    <property type="entry name" value="MurB"/>
    <property type="match status" value="1"/>
</dbReference>
<dbReference type="NCBIfam" id="NF010478">
    <property type="entry name" value="PRK13903.1"/>
    <property type="match status" value="1"/>
</dbReference>
<feature type="active site" evidence="16">
    <location>
        <position position="420"/>
    </location>
</feature>
<accession>A0A2Z4Y7A2</accession>
<evidence type="ECO:0000256" key="2">
    <source>
        <dbReference type="ARBA" id="ARBA00003921"/>
    </source>
</evidence>
<dbReference type="GO" id="GO:0051301">
    <property type="term" value="P:cell division"/>
    <property type="evidence" value="ECO:0007669"/>
    <property type="project" value="UniProtKB-KW"/>
</dbReference>
<evidence type="ECO:0000256" key="12">
    <source>
        <dbReference type="ARBA" id="ARBA00023002"/>
    </source>
</evidence>
<evidence type="ECO:0000259" key="17">
    <source>
        <dbReference type="PROSITE" id="PS51387"/>
    </source>
</evidence>
<evidence type="ECO:0000313" key="19">
    <source>
        <dbReference type="Proteomes" id="UP000262583"/>
    </source>
</evidence>
<comment type="catalytic activity">
    <reaction evidence="15 16">
        <text>UDP-N-acetyl-alpha-D-muramate + NADP(+) = UDP-N-acetyl-3-O-(1-carboxyvinyl)-alpha-D-glucosamine + NADPH + H(+)</text>
        <dbReference type="Rhea" id="RHEA:12248"/>
        <dbReference type="ChEBI" id="CHEBI:15378"/>
        <dbReference type="ChEBI" id="CHEBI:57783"/>
        <dbReference type="ChEBI" id="CHEBI:58349"/>
        <dbReference type="ChEBI" id="CHEBI:68483"/>
        <dbReference type="ChEBI" id="CHEBI:70757"/>
        <dbReference type="EC" id="1.3.1.98"/>
    </reaction>
</comment>
<evidence type="ECO:0000256" key="1">
    <source>
        <dbReference type="ARBA" id="ARBA00001974"/>
    </source>
</evidence>
<keyword evidence="8 16" id="KW-0274">FAD</keyword>
<dbReference type="EMBL" id="CP030759">
    <property type="protein sequence ID" value="AXA36275.1"/>
    <property type="molecule type" value="Genomic_DNA"/>
</dbReference>
<evidence type="ECO:0000256" key="5">
    <source>
        <dbReference type="ARBA" id="ARBA00022490"/>
    </source>
</evidence>
<dbReference type="SUPFAM" id="SSF56194">
    <property type="entry name" value="Uridine diphospho-N-Acetylenolpyruvylglucosamine reductase, MurB, C-terminal domain"/>
    <property type="match status" value="1"/>
</dbReference>
<dbReference type="SUPFAM" id="SSF56176">
    <property type="entry name" value="FAD-binding/transporter-associated domain-like"/>
    <property type="match status" value="1"/>
</dbReference>
<evidence type="ECO:0000256" key="8">
    <source>
        <dbReference type="ARBA" id="ARBA00022827"/>
    </source>
</evidence>
<gene>
    <name evidence="16" type="primary">murB</name>
    <name evidence="18" type="ORF">BRCON_1498</name>
</gene>
<keyword evidence="7 16" id="KW-0285">Flavoprotein</keyword>
<evidence type="ECO:0000256" key="16">
    <source>
        <dbReference type="HAMAP-Rule" id="MF_00037"/>
    </source>
</evidence>
<dbReference type="InterPro" id="IPR016166">
    <property type="entry name" value="FAD-bd_PCMH"/>
</dbReference>
<dbReference type="PANTHER" id="PTHR21071">
    <property type="entry name" value="UDP-N-ACETYLENOLPYRUVOYLGLUCOSAMINE REDUCTASE"/>
    <property type="match status" value="1"/>
</dbReference>
<dbReference type="GO" id="GO:0005829">
    <property type="term" value="C:cytosol"/>
    <property type="evidence" value="ECO:0007669"/>
    <property type="project" value="TreeGrafter"/>
</dbReference>
<reference evidence="18 19" key="1">
    <citation type="submission" date="2018-05" db="EMBL/GenBank/DDBJ databases">
        <title>A metagenomic window into the 2 km-deep terrestrial subsurface aquifer revealed taxonomically and functionally diverse microbial community comprising novel uncultured bacterial lineages.</title>
        <authorList>
            <person name="Kadnikov V.V."/>
            <person name="Mardanov A.V."/>
            <person name="Beletsky A.V."/>
            <person name="Banks D."/>
            <person name="Pimenov N.V."/>
            <person name="Frank Y.A."/>
            <person name="Karnachuk O.V."/>
            <person name="Ravin N.V."/>
        </authorList>
    </citation>
    <scope>NUCLEOTIDE SEQUENCE [LARGE SCALE GENOMIC DNA]</scope>
    <source>
        <strain evidence="18">BY</strain>
    </source>
</reference>
<name>A0A2Z4Y7A2_SUMC1</name>